<feature type="signal peptide" evidence="1">
    <location>
        <begin position="1"/>
        <end position="39"/>
    </location>
</feature>
<protein>
    <submittedName>
        <fullName evidence="3">PEP-CTERM sorting domain-containing protein</fullName>
    </submittedName>
</protein>
<dbReference type="NCBIfam" id="TIGR02595">
    <property type="entry name" value="PEP_CTERM"/>
    <property type="match status" value="1"/>
</dbReference>
<dbReference type="InterPro" id="IPR013424">
    <property type="entry name" value="Ice-binding_C"/>
</dbReference>
<gene>
    <name evidence="3" type="ORF">PRZ03_01755</name>
</gene>
<evidence type="ECO:0000256" key="1">
    <source>
        <dbReference type="SAM" id="SignalP"/>
    </source>
</evidence>
<proteinExistence type="predicted"/>
<comment type="caution">
    <text evidence="3">The sequence shown here is derived from an EMBL/GenBank/DDBJ whole genome shotgun (WGS) entry which is preliminary data.</text>
</comment>
<dbReference type="EMBL" id="JAQQXT010000001">
    <property type="protein sequence ID" value="MDC8770278.1"/>
    <property type="molecule type" value="Genomic_DNA"/>
</dbReference>
<feature type="chain" id="PRO_5047019848" evidence="1">
    <location>
        <begin position="40"/>
        <end position="308"/>
    </location>
</feature>
<evidence type="ECO:0000313" key="3">
    <source>
        <dbReference type="EMBL" id="MDC8770278.1"/>
    </source>
</evidence>
<dbReference type="Proteomes" id="UP001221189">
    <property type="component" value="Unassembled WGS sequence"/>
</dbReference>
<sequence>MTLLPSPATVVQPALPTWGKTALALAALASLLQAAPAQAAEARVSVGLDDQRMINPGFATAKSVDQGSFAEGNGYEFRGGVGASAFASTKGVLSASAVGRASFSDSFRVTLGQVADVGSATSFLLSVPILAHGSADIDWAPSPRFPAFTSTSNAIYAYSWRVAKASGSGRHVKFKGFNTPEAVTDTSTGGLTASFMVSLGQVVSLNLTAEAMAIVGGPGGEASAAADFGRTLRWGGVSSITGFDSTGQQVALPTDFQLALLSDTSGFDYSQAAGPNPYTSAPVPEPATWALMAGGIGMLAWRRRTVRG</sequence>
<feature type="domain" description="Ice-binding protein C-terminal" evidence="2">
    <location>
        <begin position="282"/>
        <end position="304"/>
    </location>
</feature>
<dbReference type="RefSeq" id="WP_273598742.1">
    <property type="nucleotide sequence ID" value="NZ_JAQQXT010000001.1"/>
</dbReference>
<name>A0ABT5K8K3_9BURK</name>
<dbReference type="Pfam" id="PF07589">
    <property type="entry name" value="PEP-CTERM"/>
    <property type="match status" value="1"/>
</dbReference>
<accession>A0ABT5K8K3</accession>
<reference evidence="3 4" key="1">
    <citation type="submission" date="2022-10" db="EMBL/GenBank/DDBJ databases">
        <title>Paucibacter sp. hw1 Genome sequencing.</title>
        <authorList>
            <person name="Park S."/>
        </authorList>
    </citation>
    <scope>NUCLEOTIDE SEQUENCE [LARGE SCALE GENOMIC DNA]</scope>
    <source>
        <strain evidence="4">hw1</strain>
    </source>
</reference>
<organism evidence="3 4">
    <name type="scientific">Roseateles albus</name>
    <dbReference type="NCBI Taxonomy" id="2987525"/>
    <lineage>
        <taxon>Bacteria</taxon>
        <taxon>Pseudomonadati</taxon>
        <taxon>Pseudomonadota</taxon>
        <taxon>Betaproteobacteria</taxon>
        <taxon>Burkholderiales</taxon>
        <taxon>Sphaerotilaceae</taxon>
        <taxon>Roseateles</taxon>
    </lineage>
</organism>
<evidence type="ECO:0000313" key="4">
    <source>
        <dbReference type="Proteomes" id="UP001221189"/>
    </source>
</evidence>
<keyword evidence="1" id="KW-0732">Signal</keyword>
<keyword evidence="4" id="KW-1185">Reference proteome</keyword>
<evidence type="ECO:0000259" key="2">
    <source>
        <dbReference type="Pfam" id="PF07589"/>
    </source>
</evidence>